<proteinExistence type="predicted"/>
<reference evidence="2" key="1">
    <citation type="journal article" date="2019" name="Int. J. Syst. Evol. Microbiol.">
        <title>The Global Catalogue of Microorganisms (GCM) 10K type strain sequencing project: providing services to taxonomists for standard genome sequencing and annotation.</title>
        <authorList>
            <consortium name="The Broad Institute Genomics Platform"/>
            <consortium name="The Broad Institute Genome Sequencing Center for Infectious Disease"/>
            <person name="Wu L."/>
            <person name="Ma J."/>
        </authorList>
    </citation>
    <scope>NUCLEOTIDE SEQUENCE [LARGE SCALE GENOMIC DNA]</scope>
    <source>
        <strain evidence="2">JCM 15478</strain>
    </source>
</reference>
<dbReference type="EMBL" id="BAAAPE010000005">
    <property type="protein sequence ID" value="GAA2069386.1"/>
    <property type="molecule type" value="Genomic_DNA"/>
</dbReference>
<sequence>MGGALQHQRSAVPVGDEVVHPAVVEVAVGRQREEPVREDRVVWQVDRGPGVLPHPRVRDGLRVGFAGEVDRRDRPPGGGGKELYGLSVPGLEAGVEGLGLPCRLREGVLEEAGVECAVELDAVRQVVGRGILRDLVRDPDLGLGGRQRIRLGGPGGHEVSLFRWVRGGEVVGWRERRRERRRRASQGRWETR</sequence>
<gene>
    <name evidence="1" type="ORF">GCM10009801_18920</name>
</gene>
<organism evidence="1 2">
    <name type="scientific">Streptomyces albiaxialis</name>
    <dbReference type="NCBI Taxonomy" id="329523"/>
    <lineage>
        <taxon>Bacteria</taxon>
        <taxon>Bacillati</taxon>
        <taxon>Actinomycetota</taxon>
        <taxon>Actinomycetes</taxon>
        <taxon>Kitasatosporales</taxon>
        <taxon>Streptomycetaceae</taxon>
        <taxon>Streptomyces</taxon>
    </lineage>
</organism>
<evidence type="ECO:0000313" key="2">
    <source>
        <dbReference type="Proteomes" id="UP001500016"/>
    </source>
</evidence>
<dbReference type="Proteomes" id="UP001500016">
    <property type="component" value="Unassembled WGS sequence"/>
</dbReference>
<keyword evidence="2" id="KW-1185">Reference proteome</keyword>
<accession>A0ABP5HCC4</accession>
<evidence type="ECO:0000313" key="1">
    <source>
        <dbReference type="EMBL" id="GAA2069386.1"/>
    </source>
</evidence>
<name>A0ABP5HCC4_9ACTN</name>
<comment type="caution">
    <text evidence="1">The sequence shown here is derived from an EMBL/GenBank/DDBJ whole genome shotgun (WGS) entry which is preliminary data.</text>
</comment>
<protein>
    <submittedName>
        <fullName evidence="1">Uncharacterized protein</fullName>
    </submittedName>
</protein>